<keyword evidence="2" id="KW-1185">Reference proteome</keyword>
<protein>
    <submittedName>
        <fullName evidence="1">Uncharacterized protein</fullName>
    </submittedName>
</protein>
<name>A0ACB8E241_DERSI</name>
<proteinExistence type="predicted"/>
<organism evidence="1 2">
    <name type="scientific">Dermacentor silvarum</name>
    <name type="common">Tick</name>
    <dbReference type="NCBI Taxonomy" id="543639"/>
    <lineage>
        <taxon>Eukaryota</taxon>
        <taxon>Metazoa</taxon>
        <taxon>Ecdysozoa</taxon>
        <taxon>Arthropoda</taxon>
        <taxon>Chelicerata</taxon>
        <taxon>Arachnida</taxon>
        <taxon>Acari</taxon>
        <taxon>Parasitiformes</taxon>
        <taxon>Ixodida</taxon>
        <taxon>Ixodoidea</taxon>
        <taxon>Ixodidae</taxon>
        <taxon>Rhipicephalinae</taxon>
        <taxon>Dermacentor</taxon>
    </lineage>
</organism>
<gene>
    <name evidence="1" type="ORF">HPB49_017303</name>
</gene>
<evidence type="ECO:0000313" key="2">
    <source>
        <dbReference type="Proteomes" id="UP000821865"/>
    </source>
</evidence>
<dbReference type="Proteomes" id="UP000821865">
    <property type="component" value="Chromosome 1"/>
</dbReference>
<reference evidence="1" key="1">
    <citation type="submission" date="2020-05" db="EMBL/GenBank/DDBJ databases">
        <title>Large-scale comparative analyses of tick genomes elucidate their genetic diversity and vector capacities.</title>
        <authorList>
            <person name="Jia N."/>
            <person name="Wang J."/>
            <person name="Shi W."/>
            <person name="Du L."/>
            <person name="Sun Y."/>
            <person name="Zhan W."/>
            <person name="Jiang J."/>
            <person name="Wang Q."/>
            <person name="Zhang B."/>
            <person name="Ji P."/>
            <person name="Sakyi L.B."/>
            <person name="Cui X."/>
            <person name="Yuan T."/>
            <person name="Jiang B."/>
            <person name="Yang W."/>
            <person name="Lam T.T.-Y."/>
            <person name="Chang Q."/>
            <person name="Ding S."/>
            <person name="Wang X."/>
            <person name="Zhu J."/>
            <person name="Ruan X."/>
            <person name="Zhao L."/>
            <person name="Wei J."/>
            <person name="Que T."/>
            <person name="Du C."/>
            <person name="Cheng J."/>
            <person name="Dai P."/>
            <person name="Han X."/>
            <person name="Huang E."/>
            <person name="Gao Y."/>
            <person name="Liu J."/>
            <person name="Shao H."/>
            <person name="Ye R."/>
            <person name="Li L."/>
            <person name="Wei W."/>
            <person name="Wang X."/>
            <person name="Wang C."/>
            <person name="Yang T."/>
            <person name="Huo Q."/>
            <person name="Li W."/>
            <person name="Guo W."/>
            <person name="Chen H."/>
            <person name="Zhou L."/>
            <person name="Ni X."/>
            <person name="Tian J."/>
            <person name="Zhou Y."/>
            <person name="Sheng Y."/>
            <person name="Liu T."/>
            <person name="Pan Y."/>
            <person name="Xia L."/>
            <person name="Li J."/>
            <person name="Zhao F."/>
            <person name="Cao W."/>
        </authorList>
    </citation>
    <scope>NUCLEOTIDE SEQUENCE</scope>
    <source>
        <strain evidence="1">Dsil-2018</strain>
    </source>
</reference>
<dbReference type="EMBL" id="CM023470">
    <property type="protein sequence ID" value="KAH7980585.1"/>
    <property type="molecule type" value="Genomic_DNA"/>
</dbReference>
<comment type="caution">
    <text evidence="1">The sequence shown here is derived from an EMBL/GenBank/DDBJ whole genome shotgun (WGS) entry which is preliminary data.</text>
</comment>
<accession>A0ACB8E241</accession>
<sequence length="159" mass="17845">MPADPVVYSAENFEPRPDQELVCTVSRGVFRDPVEWPSHHVFCSICIPGMPPIGTLRRREMSVSQLASAVPLVANMIAWLTMRCPRGDECCSSNCHLDSSESRNALCPDRGAQKRLLELSWPPSVRCPKRTVRCSRGFSLGADQLRDHDCVQELRCFIT</sequence>
<evidence type="ECO:0000313" key="1">
    <source>
        <dbReference type="EMBL" id="KAH7980585.1"/>
    </source>
</evidence>